<keyword evidence="4 6" id="KW-0862">Zinc</keyword>
<gene>
    <name evidence="9" type="ORF">O3G_MSEX006011</name>
</gene>
<organism evidence="9 10">
    <name type="scientific">Manduca sexta</name>
    <name type="common">Tobacco hawkmoth</name>
    <name type="synonym">Tobacco hornworm</name>
    <dbReference type="NCBI Taxonomy" id="7130"/>
    <lineage>
        <taxon>Eukaryota</taxon>
        <taxon>Metazoa</taxon>
        <taxon>Ecdysozoa</taxon>
        <taxon>Arthropoda</taxon>
        <taxon>Hexapoda</taxon>
        <taxon>Insecta</taxon>
        <taxon>Pterygota</taxon>
        <taxon>Neoptera</taxon>
        <taxon>Endopterygota</taxon>
        <taxon>Lepidoptera</taxon>
        <taxon>Glossata</taxon>
        <taxon>Ditrysia</taxon>
        <taxon>Bombycoidea</taxon>
        <taxon>Sphingidae</taxon>
        <taxon>Sphinginae</taxon>
        <taxon>Sphingini</taxon>
        <taxon>Manduca</taxon>
    </lineage>
</organism>
<evidence type="ECO:0000313" key="10">
    <source>
        <dbReference type="Proteomes" id="UP000791440"/>
    </source>
</evidence>
<protein>
    <submittedName>
        <fullName evidence="9">Uncharacterized protein</fullName>
    </submittedName>
</protein>
<dbReference type="EMBL" id="JH668373">
    <property type="protein sequence ID" value="KAG6449364.1"/>
    <property type="molecule type" value="Genomic_DNA"/>
</dbReference>
<dbReference type="PROSITE" id="PS00028">
    <property type="entry name" value="ZINC_FINGER_C2H2_1"/>
    <property type="match status" value="7"/>
</dbReference>
<dbReference type="FunFam" id="3.30.160.60:FF:000446">
    <property type="entry name" value="Zinc finger protein"/>
    <property type="match status" value="1"/>
</dbReference>
<feature type="domain" description="C2H2-type" evidence="7">
    <location>
        <begin position="410"/>
        <end position="437"/>
    </location>
</feature>
<feature type="domain" description="C2H2-type" evidence="7">
    <location>
        <begin position="494"/>
        <end position="521"/>
    </location>
</feature>
<evidence type="ECO:0000256" key="3">
    <source>
        <dbReference type="ARBA" id="ARBA00022771"/>
    </source>
</evidence>
<dbReference type="PROSITE" id="PS50157">
    <property type="entry name" value="ZINC_FINGER_C2H2_2"/>
    <property type="match status" value="9"/>
</dbReference>
<dbReference type="InterPro" id="IPR013087">
    <property type="entry name" value="Znf_C2H2_type"/>
</dbReference>
<feature type="domain" description="C2H2-type" evidence="7">
    <location>
        <begin position="381"/>
        <end position="409"/>
    </location>
</feature>
<feature type="binding site" evidence="6">
    <location>
        <position position="29"/>
    </location>
    <ligand>
        <name>Zn(2+)</name>
        <dbReference type="ChEBI" id="CHEBI:29105"/>
    </ligand>
</feature>
<dbReference type="FunFam" id="3.30.160.60:FF:000264">
    <property type="entry name" value="Zinc finger protein 236"/>
    <property type="match status" value="1"/>
</dbReference>
<keyword evidence="10" id="KW-1185">Reference proteome</keyword>
<dbReference type="InterPro" id="IPR012934">
    <property type="entry name" value="Znf_AD"/>
</dbReference>
<reference evidence="9" key="2">
    <citation type="submission" date="2020-12" db="EMBL/GenBank/DDBJ databases">
        <authorList>
            <person name="Kanost M."/>
        </authorList>
    </citation>
    <scope>NUCLEOTIDE SEQUENCE</scope>
</reference>
<name>A0A921Z358_MANSE</name>
<dbReference type="GO" id="GO:0008270">
    <property type="term" value="F:zinc ion binding"/>
    <property type="evidence" value="ECO:0007669"/>
    <property type="project" value="UniProtKB-UniRule"/>
</dbReference>
<evidence type="ECO:0000256" key="2">
    <source>
        <dbReference type="ARBA" id="ARBA00022737"/>
    </source>
</evidence>
<evidence type="ECO:0000256" key="1">
    <source>
        <dbReference type="ARBA" id="ARBA00022723"/>
    </source>
</evidence>
<feature type="domain" description="C2H2-type" evidence="7">
    <location>
        <begin position="551"/>
        <end position="578"/>
    </location>
</feature>
<dbReference type="SMART" id="SM00355">
    <property type="entry name" value="ZnF_C2H2"/>
    <property type="match status" value="12"/>
</dbReference>
<feature type="domain" description="C2H2-type" evidence="7">
    <location>
        <begin position="437"/>
        <end position="459"/>
    </location>
</feature>
<dbReference type="SMART" id="SM00868">
    <property type="entry name" value="zf-AD"/>
    <property type="match status" value="1"/>
</dbReference>
<feature type="binding site" evidence="6">
    <location>
        <position position="73"/>
    </location>
    <ligand>
        <name>Zn(2+)</name>
        <dbReference type="ChEBI" id="CHEBI:29105"/>
    </ligand>
</feature>
<dbReference type="PANTHER" id="PTHR24379:SF121">
    <property type="entry name" value="C2H2-TYPE DOMAIN-CONTAINING PROTEIN"/>
    <property type="match status" value="1"/>
</dbReference>
<dbReference type="GO" id="GO:0005634">
    <property type="term" value="C:nucleus"/>
    <property type="evidence" value="ECO:0007669"/>
    <property type="project" value="InterPro"/>
</dbReference>
<feature type="domain" description="ZAD" evidence="8">
    <location>
        <begin position="27"/>
        <end position="97"/>
    </location>
</feature>
<feature type="binding site" evidence="6">
    <location>
        <position position="70"/>
    </location>
    <ligand>
        <name>Zn(2+)</name>
        <dbReference type="ChEBI" id="CHEBI:29105"/>
    </ligand>
</feature>
<evidence type="ECO:0000256" key="5">
    <source>
        <dbReference type="PROSITE-ProRule" id="PRU00042"/>
    </source>
</evidence>
<keyword evidence="1 6" id="KW-0479">Metal-binding</keyword>
<evidence type="ECO:0000256" key="4">
    <source>
        <dbReference type="ARBA" id="ARBA00022833"/>
    </source>
</evidence>
<sequence length="644" mass="75279">MVDYKCIPIHIQIVQETVIPMFKCKIRACRTCLNSENEHNSLLNGEDWLELLEYCFGIHIKVQEEPQTICRKCSDIIWSYAEFKKKCLATDALWKSITSEDNYLKCLIQNYTTEVEMIMKKKLLNINDTSKKKNSEINAHDFKIKYEGNKNIEIETIKLLDGNHKYGSDDTLDNDSNNDNKHKDNIEKHLIDDCESEYDYPLDNNFSKYNDQFEKNDDNDLEREDNVEKDLLDSCHKCGSDDDLDNNCSKLNDRIETTDDNSLGHKDNFETHNNTIKGILKCQKCNKVYGRKGWLKMHMTLCGKTKDEKKEIRRSNKKTQEHLCGLCRFTSKSEQLVSLHFKQHCSRNDLRCQLCEFVGSDFADMVAHRISHNSKAFKVKKCCPTCKKTFVSRLSMQFHYRSAHLNKNGGYCSKCDIEFSLYKTFESHVRTHAGRQYVCDVCGLRFFKRSRIIEHLRNHKEINNFICDECGKGFKRHNNLLFHMRTVHVKEKPLNCTHCNKMFKNLYTLKMHRKRQLGTKNSLKCEFCGKCFASPHLLRSHRFWHSEERPHCCEICGSRYKAKGQLKVHMQKHTGSKPFECDVCSKCFTTARELRRHASVHTGIRPHKCPHCDRTFHSKKQMLNHSAVCHKGCEAGNVNKSANK</sequence>
<evidence type="ECO:0000259" key="7">
    <source>
        <dbReference type="PROSITE" id="PS50157"/>
    </source>
</evidence>
<accession>A0A921Z358</accession>
<feature type="domain" description="C2H2-type" evidence="7">
    <location>
        <begin position="607"/>
        <end position="635"/>
    </location>
</feature>
<reference evidence="9" key="1">
    <citation type="journal article" date="2016" name="Insect Biochem. Mol. Biol.">
        <title>Multifaceted biological insights from a draft genome sequence of the tobacco hornworm moth, Manduca sexta.</title>
        <authorList>
            <person name="Kanost M.R."/>
            <person name="Arrese E.L."/>
            <person name="Cao X."/>
            <person name="Chen Y.R."/>
            <person name="Chellapilla S."/>
            <person name="Goldsmith M.R."/>
            <person name="Grosse-Wilde E."/>
            <person name="Heckel D.G."/>
            <person name="Herndon N."/>
            <person name="Jiang H."/>
            <person name="Papanicolaou A."/>
            <person name="Qu J."/>
            <person name="Soulages J.L."/>
            <person name="Vogel H."/>
            <person name="Walters J."/>
            <person name="Waterhouse R.M."/>
            <person name="Ahn S.J."/>
            <person name="Almeida F.C."/>
            <person name="An C."/>
            <person name="Aqrawi P."/>
            <person name="Bretschneider A."/>
            <person name="Bryant W.B."/>
            <person name="Bucks S."/>
            <person name="Chao H."/>
            <person name="Chevignon G."/>
            <person name="Christen J.M."/>
            <person name="Clarke D.F."/>
            <person name="Dittmer N.T."/>
            <person name="Ferguson L.C.F."/>
            <person name="Garavelou S."/>
            <person name="Gordon K.H.J."/>
            <person name="Gunaratna R.T."/>
            <person name="Han Y."/>
            <person name="Hauser F."/>
            <person name="He Y."/>
            <person name="Heidel-Fischer H."/>
            <person name="Hirsh A."/>
            <person name="Hu Y."/>
            <person name="Jiang H."/>
            <person name="Kalra D."/>
            <person name="Klinner C."/>
            <person name="Konig C."/>
            <person name="Kovar C."/>
            <person name="Kroll A.R."/>
            <person name="Kuwar S.S."/>
            <person name="Lee S.L."/>
            <person name="Lehman R."/>
            <person name="Li K."/>
            <person name="Li Z."/>
            <person name="Liang H."/>
            <person name="Lovelace S."/>
            <person name="Lu Z."/>
            <person name="Mansfield J.H."/>
            <person name="McCulloch K.J."/>
            <person name="Mathew T."/>
            <person name="Morton B."/>
            <person name="Muzny D.M."/>
            <person name="Neunemann D."/>
            <person name="Ongeri F."/>
            <person name="Pauchet Y."/>
            <person name="Pu L.L."/>
            <person name="Pyrousis I."/>
            <person name="Rao X.J."/>
            <person name="Redding A."/>
            <person name="Roesel C."/>
            <person name="Sanchez-Gracia A."/>
            <person name="Schaack S."/>
            <person name="Shukla A."/>
            <person name="Tetreau G."/>
            <person name="Wang Y."/>
            <person name="Xiong G.H."/>
            <person name="Traut W."/>
            <person name="Walsh T.K."/>
            <person name="Worley K.C."/>
            <person name="Wu D."/>
            <person name="Wu W."/>
            <person name="Wu Y.Q."/>
            <person name="Zhang X."/>
            <person name="Zou Z."/>
            <person name="Zucker H."/>
            <person name="Briscoe A.D."/>
            <person name="Burmester T."/>
            <person name="Clem R.J."/>
            <person name="Feyereisen R."/>
            <person name="Grimmelikhuijzen C.J.P."/>
            <person name="Hamodrakas S.J."/>
            <person name="Hansson B.S."/>
            <person name="Huguet E."/>
            <person name="Jermiin L.S."/>
            <person name="Lan Q."/>
            <person name="Lehman H.K."/>
            <person name="Lorenzen M."/>
            <person name="Merzendorfer H."/>
            <person name="Michalopoulos I."/>
            <person name="Morton D.B."/>
            <person name="Muthukrishnan S."/>
            <person name="Oakeshott J.G."/>
            <person name="Palmer W."/>
            <person name="Park Y."/>
            <person name="Passarelli A.L."/>
            <person name="Rozas J."/>
            <person name="Schwartz L.M."/>
            <person name="Smith W."/>
            <person name="Southgate A."/>
            <person name="Vilcinskas A."/>
            <person name="Vogt R."/>
            <person name="Wang P."/>
            <person name="Werren J."/>
            <person name="Yu X.Q."/>
            <person name="Zhou J.J."/>
            <person name="Brown S.J."/>
            <person name="Scherer S.E."/>
            <person name="Richards S."/>
            <person name="Blissard G.W."/>
        </authorList>
    </citation>
    <scope>NUCLEOTIDE SEQUENCE</scope>
</reference>
<evidence type="ECO:0000256" key="6">
    <source>
        <dbReference type="PROSITE-ProRule" id="PRU01263"/>
    </source>
</evidence>
<evidence type="ECO:0000313" key="9">
    <source>
        <dbReference type="EMBL" id="KAG6449364.1"/>
    </source>
</evidence>
<dbReference type="PROSITE" id="PS51915">
    <property type="entry name" value="ZAD"/>
    <property type="match status" value="1"/>
</dbReference>
<dbReference type="AlphaFoldDB" id="A0A921Z358"/>
<keyword evidence="3 5" id="KW-0863">Zinc-finger</keyword>
<feature type="domain" description="C2H2-type" evidence="7">
    <location>
        <begin position="465"/>
        <end position="493"/>
    </location>
</feature>
<feature type="domain" description="C2H2-type" evidence="7">
    <location>
        <begin position="579"/>
        <end position="606"/>
    </location>
</feature>
<dbReference type="FunFam" id="3.30.160.60:FF:000100">
    <property type="entry name" value="Zinc finger 45-like"/>
    <property type="match status" value="1"/>
</dbReference>
<proteinExistence type="predicted"/>
<keyword evidence="2" id="KW-0677">Repeat</keyword>
<feature type="domain" description="C2H2-type" evidence="7">
    <location>
        <begin position="523"/>
        <end position="550"/>
    </location>
</feature>
<dbReference type="Proteomes" id="UP000791440">
    <property type="component" value="Unassembled WGS sequence"/>
</dbReference>
<evidence type="ECO:0000259" key="8">
    <source>
        <dbReference type="PROSITE" id="PS51915"/>
    </source>
</evidence>
<dbReference type="Pfam" id="PF00096">
    <property type="entry name" value="zf-C2H2"/>
    <property type="match status" value="4"/>
</dbReference>
<comment type="caution">
    <text evidence="9">The sequence shown here is derived from an EMBL/GenBank/DDBJ whole genome shotgun (WGS) entry which is preliminary data.</text>
</comment>
<dbReference type="PANTHER" id="PTHR24379">
    <property type="entry name" value="KRAB AND ZINC FINGER DOMAIN-CONTAINING"/>
    <property type="match status" value="1"/>
</dbReference>
<dbReference type="Pfam" id="PF07776">
    <property type="entry name" value="zf-AD"/>
    <property type="match status" value="1"/>
</dbReference>
<feature type="binding site" evidence="6">
    <location>
        <position position="32"/>
    </location>
    <ligand>
        <name>Zn(2+)</name>
        <dbReference type="ChEBI" id="CHEBI:29105"/>
    </ligand>
</feature>